<keyword evidence="1" id="KW-1133">Transmembrane helix</keyword>
<evidence type="ECO:0000313" key="2">
    <source>
        <dbReference type="EMBL" id="MDR5692472.1"/>
    </source>
</evidence>
<feature type="transmembrane region" description="Helical" evidence="1">
    <location>
        <begin position="47"/>
        <end position="68"/>
    </location>
</feature>
<protein>
    <recommendedName>
        <fullName evidence="4">RDD domain-containing protein</fullName>
    </recommendedName>
</protein>
<name>A0ABU1FL44_9MICO</name>
<reference evidence="3" key="1">
    <citation type="submission" date="2023-07" db="EMBL/GenBank/DDBJ databases">
        <title>Description of three actinobacteria isolated from air of manufacturing shop in a pharmaceutical factory.</title>
        <authorList>
            <person name="Zhang D.-F."/>
        </authorList>
    </citation>
    <scope>NUCLEOTIDE SEQUENCE [LARGE SCALE GENOMIC DNA]</scope>
    <source>
        <strain evidence="3">CCTCC AB 2011122</strain>
    </source>
</reference>
<feature type="transmembrane region" description="Helical" evidence="1">
    <location>
        <begin position="21"/>
        <end position="41"/>
    </location>
</feature>
<gene>
    <name evidence="2" type="ORF">RH861_10420</name>
</gene>
<evidence type="ECO:0000256" key="1">
    <source>
        <dbReference type="SAM" id="Phobius"/>
    </source>
</evidence>
<proteinExistence type="predicted"/>
<organism evidence="2 3">
    <name type="scientific">Agromyces indicus</name>
    <dbReference type="NCBI Taxonomy" id="758919"/>
    <lineage>
        <taxon>Bacteria</taxon>
        <taxon>Bacillati</taxon>
        <taxon>Actinomycetota</taxon>
        <taxon>Actinomycetes</taxon>
        <taxon>Micrococcales</taxon>
        <taxon>Microbacteriaceae</taxon>
        <taxon>Agromyces</taxon>
    </lineage>
</organism>
<dbReference type="Proteomes" id="UP001260072">
    <property type="component" value="Unassembled WGS sequence"/>
</dbReference>
<dbReference type="EMBL" id="JAVKGS010000003">
    <property type="protein sequence ID" value="MDR5692472.1"/>
    <property type="molecule type" value="Genomic_DNA"/>
</dbReference>
<keyword evidence="3" id="KW-1185">Reference proteome</keyword>
<evidence type="ECO:0000313" key="3">
    <source>
        <dbReference type="Proteomes" id="UP001260072"/>
    </source>
</evidence>
<keyword evidence="1" id="KW-0472">Membrane</keyword>
<sequence length="190" mass="19965">MSDPARLPRTHRGRVAQWVARYLPLEVLGTIAAVAGSWAAYEASGSIVVAAVAGTVAETVGYYALVVVRGIRGHLASARVRRVDGRGRRAGFAIALTLRGMLAEFGPAEVLDTFITRPALLIAAASWLGPSPTSWLVGKLAADAVFYVIAIASFELGRRIILPDGRADAAATRRTRTSGSAAAELEAVAR</sequence>
<dbReference type="RefSeq" id="WP_310520931.1">
    <property type="nucleotide sequence ID" value="NZ_BAABBS010000001.1"/>
</dbReference>
<comment type="caution">
    <text evidence="2">The sequence shown here is derived from an EMBL/GenBank/DDBJ whole genome shotgun (WGS) entry which is preliminary data.</text>
</comment>
<accession>A0ABU1FL44</accession>
<evidence type="ECO:0008006" key="4">
    <source>
        <dbReference type="Google" id="ProtNLM"/>
    </source>
</evidence>
<keyword evidence="1" id="KW-0812">Transmembrane</keyword>